<keyword evidence="1" id="KW-0456">Lyase</keyword>
<gene>
    <name evidence="1" type="ordered locus">B5T_01210</name>
</gene>
<name>K0CA43_ALCDB</name>
<reference evidence="1 2" key="1">
    <citation type="journal article" date="2012" name="J. Bacteriol.">
        <title>Complete genome sequence of Alcanivorax dieselolei type strain B5.</title>
        <authorList>
            <person name="Lai Q."/>
            <person name="Li W."/>
            <person name="Shao Z."/>
        </authorList>
    </citation>
    <scope>NUCLEOTIDE SEQUENCE [LARGE SCALE GENOMIC DNA]</scope>
    <source>
        <strain evidence="2">DSM 16502 / CGMCC 1.3690 / B-5</strain>
    </source>
</reference>
<dbReference type="HOGENOM" id="CLU_046006_23_0_6"/>
<dbReference type="KEGG" id="adi:B5T_01210"/>
<accession>K0CA43</accession>
<evidence type="ECO:0000313" key="2">
    <source>
        <dbReference type="Proteomes" id="UP000006286"/>
    </source>
</evidence>
<dbReference type="PANTHER" id="PTHR35006:SF2">
    <property type="entry name" value="GLYOXALASE FAMILY PROTEIN (AFU_ORTHOLOGUE AFUA_5G14830)"/>
    <property type="match status" value="1"/>
</dbReference>
<dbReference type="PANTHER" id="PTHR35006">
    <property type="entry name" value="GLYOXALASE FAMILY PROTEIN (AFU_ORTHOLOGUE AFUA_5G14830)"/>
    <property type="match status" value="1"/>
</dbReference>
<dbReference type="Proteomes" id="UP000006286">
    <property type="component" value="Chromosome"/>
</dbReference>
<dbReference type="GO" id="GO:0016829">
    <property type="term" value="F:lyase activity"/>
    <property type="evidence" value="ECO:0007669"/>
    <property type="project" value="UniProtKB-KW"/>
</dbReference>
<dbReference type="eggNOG" id="COG0346">
    <property type="taxonomic scope" value="Bacteria"/>
</dbReference>
<proteinExistence type="predicted"/>
<evidence type="ECO:0000313" key="1">
    <source>
        <dbReference type="EMBL" id="AFT69493.1"/>
    </source>
</evidence>
<protein>
    <submittedName>
        <fullName evidence="1">Lactoylglutathione lyase-related lyase</fullName>
    </submittedName>
</protein>
<dbReference type="STRING" id="930169.B5T_01210"/>
<keyword evidence="2" id="KW-1185">Reference proteome</keyword>
<organism evidence="1 2">
    <name type="scientific">Alcanivorax dieselolei (strain DSM 16502 / CGMCC 1.3690 / MCCC 1A00001 / B-5)</name>
    <name type="common">Alloalcanivorax dieselolei</name>
    <dbReference type="NCBI Taxonomy" id="930169"/>
    <lineage>
        <taxon>Bacteria</taxon>
        <taxon>Pseudomonadati</taxon>
        <taxon>Pseudomonadota</taxon>
        <taxon>Gammaproteobacteria</taxon>
        <taxon>Oceanospirillales</taxon>
        <taxon>Alcanivoracaceae</taxon>
        <taxon>Alloalcanivorax</taxon>
    </lineage>
</organism>
<dbReference type="EMBL" id="CP003466">
    <property type="protein sequence ID" value="AFT69493.1"/>
    <property type="molecule type" value="Genomic_DNA"/>
</dbReference>
<dbReference type="InterPro" id="IPR029068">
    <property type="entry name" value="Glyas_Bleomycin-R_OHBP_Dase"/>
</dbReference>
<sequence length="50" mass="5493">MDVFHARALSSGGRDNGAPGIRVMYHENYYGAFVIDPDGNNIEAVCHEPE</sequence>
<dbReference type="SUPFAM" id="SSF54593">
    <property type="entry name" value="Glyoxalase/Bleomycin resistance protein/Dihydroxybiphenyl dioxygenase"/>
    <property type="match status" value="1"/>
</dbReference>
<dbReference type="Gene3D" id="3.10.180.10">
    <property type="entry name" value="2,3-Dihydroxybiphenyl 1,2-Dioxygenase, domain 1"/>
    <property type="match status" value="1"/>
</dbReference>
<dbReference type="AlphaFoldDB" id="K0CA43"/>